<name>A0A3M7H2M1_HORWE</name>
<evidence type="ECO:0000256" key="1">
    <source>
        <dbReference type="SAM" id="MobiDB-lite"/>
    </source>
</evidence>
<accession>A0A3M7H2M1</accession>
<feature type="compositionally biased region" description="Acidic residues" evidence="1">
    <location>
        <begin position="236"/>
        <end position="245"/>
    </location>
</feature>
<proteinExistence type="predicted"/>
<feature type="compositionally biased region" description="Basic and acidic residues" evidence="1">
    <location>
        <begin position="71"/>
        <end position="84"/>
    </location>
</feature>
<dbReference type="VEuPathDB" id="FungiDB:BTJ68_10654"/>
<dbReference type="AlphaFoldDB" id="A0A3M7H2M1"/>
<reference evidence="2 3" key="1">
    <citation type="journal article" date="2018" name="BMC Genomics">
        <title>Genomic evidence for intraspecific hybridization in a clonal and extremely halotolerant yeast.</title>
        <authorList>
            <person name="Gostincar C."/>
            <person name="Stajich J.E."/>
            <person name="Zupancic J."/>
            <person name="Zalar P."/>
            <person name="Gunde-Cimerman N."/>
        </authorList>
    </citation>
    <scope>NUCLEOTIDE SEQUENCE [LARGE SCALE GENOMIC DNA]</scope>
    <source>
        <strain evidence="2 3">EXF-562</strain>
    </source>
</reference>
<evidence type="ECO:0000313" key="3">
    <source>
        <dbReference type="Proteomes" id="UP000280598"/>
    </source>
</evidence>
<organism evidence="2 3">
    <name type="scientific">Hortaea werneckii</name>
    <name type="common">Black yeast</name>
    <name type="synonym">Cladosporium werneckii</name>
    <dbReference type="NCBI Taxonomy" id="91943"/>
    <lineage>
        <taxon>Eukaryota</taxon>
        <taxon>Fungi</taxon>
        <taxon>Dikarya</taxon>
        <taxon>Ascomycota</taxon>
        <taxon>Pezizomycotina</taxon>
        <taxon>Dothideomycetes</taxon>
        <taxon>Dothideomycetidae</taxon>
        <taxon>Mycosphaerellales</taxon>
        <taxon>Teratosphaeriaceae</taxon>
        <taxon>Hortaea</taxon>
    </lineage>
</organism>
<feature type="compositionally biased region" description="Basic and acidic residues" evidence="1">
    <location>
        <begin position="191"/>
        <end position="208"/>
    </location>
</feature>
<sequence>MQHRSESLLFVQHCILWRTDDTGMSYEMLRRDSICTIGETMASPDAGKTGSVPEPLKIPPSRARRQLQARLDAKKEKEPDRNDPDAEDAAAVETATLLPNEPDDLDDNLGAGGPQSPEGPITGVKTVRGMKESGSKFSGLFGSDSSDDEDEDDDDDEATPAGYDHPGVDRPPGTAEGPQGQDSSGVGRRNSQKDRRPSTTEAKERQPLSDEDEDVAAAEQMEQLRINETRGSFTYPDDDSSDDDMVEIRPRRTS</sequence>
<comment type="caution">
    <text evidence="2">The sequence shown here is derived from an EMBL/GenBank/DDBJ whole genome shotgun (WGS) entry which is preliminary data.</text>
</comment>
<dbReference type="EMBL" id="QWIS01000099">
    <property type="protein sequence ID" value="RMZ07486.1"/>
    <property type="molecule type" value="Genomic_DNA"/>
</dbReference>
<protein>
    <submittedName>
        <fullName evidence="2">Uncharacterized protein</fullName>
    </submittedName>
</protein>
<evidence type="ECO:0000313" key="2">
    <source>
        <dbReference type="EMBL" id="RMZ07486.1"/>
    </source>
</evidence>
<feature type="region of interest" description="Disordered" evidence="1">
    <location>
        <begin position="40"/>
        <end position="254"/>
    </location>
</feature>
<feature type="compositionally biased region" description="Acidic residues" evidence="1">
    <location>
        <begin position="145"/>
        <end position="158"/>
    </location>
</feature>
<gene>
    <name evidence="2" type="ORF">D0860_05096</name>
</gene>
<dbReference type="Proteomes" id="UP000280598">
    <property type="component" value="Unassembled WGS sequence"/>
</dbReference>
<feature type="compositionally biased region" description="Low complexity" evidence="1">
    <location>
        <begin position="91"/>
        <end position="100"/>
    </location>
</feature>